<protein>
    <submittedName>
        <fullName evidence="1">Glycoside hydrolase family 125 protein</fullName>
    </submittedName>
</protein>
<dbReference type="PANTHER" id="PTHR31047">
    <property type="entry name" value="MEIOTICALLY UP-REGULATED GENE 157 PROTEIN"/>
    <property type="match status" value="1"/>
</dbReference>
<dbReference type="RefSeq" id="WP_179355348.1">
    <property type="nucleotide sequence ID" value="NZ_CP058627.1"/>
</dbReference>
<dbReference type="SMART" id="SM01149">
    <property type="entry name" value="DUF1237"/>
    <property type="match status" value="1"/>
</dbReference>
<keyword evidence="1" id="KW-0378">Hydrolase</keyword>
<keyword evidence="2" id="KW-1185">Reference proteome</keyword>
<dbReference type="PIRSF" id="PIRSF028846">
    <property type="entry name" value="UCP028846"/>
    <property type="match status" value="1"/>
</dbReference>
<dbReference type="SUPFAM" id="SSF48208">
    <property type="entry name" value="Six-hairpin glycosidases"/>
    <property type="match status" value="1"/>
</dbReference>
<dbReference type="EMBL" id="CP058627">
    <property type="protein sequence ID" value="QLG88845.1"/>
    <property type="molecule type" value="Genomic_DNA"/>
</dbReference>
<name>A0A7H9BJJ1_9NEIS</name>
<dbReference type="InterPro" id="IPR008313">
    <property type="entry name" value="GH125"/>
</dbReference>
<dbReference type="Proteomes" id="UP000509597">
    <property type="component" value="Chromosome"/>
</dbReference>
<accession>A0A7H9BJJ1</accession>
<proteinExistence type="predicted"/>
<dbReference type="InterPro" id="IPR012341">
    <property type="entry name" value="6hp_glycosidase-like_sf"/>
</dbReference>
<evidence type="ECO:0000313" key="1">
    <source>
        <dbReference type="EMBL" id="QLG88845.1"/>
    </source>
</evidence>
<evidence type="ECO:0000313" key="2">
    <source>
        <dbReference type="Proteomes" id="UP000509597"/>
    </source>
</evidence>
<dbReference type="PANTHER" id="PTHR31047:SF0">
    <property type="entry name" value="MEIOTICALLY UP-REGULATED GENE 157 PROTEIN"/>
    <property type="match status" value="1"/>
</dbReference>
<organism evidence="1 2">
    <name type="scientific">Chitinibacter bivalviorum</name>
    <dbReference type="NCBI Taxonomy" id="2739434"/>
    <lineage>
        <taxon>Bacteria</taxon>
        <taxon>Pseudomonadati</taxon>
        <taxon>Pseudomonadota</taxon>
        <taxon>Betaproteobacteria</taxon>
        <taxon>Neisseriales</taxon>
        <taxon>Chitinibacteraceae</taxon>
        <taxon>Chitinibacter</taxon>
    </lineage>
</organism>
<sequence length="457" mass="51155">MNTAANPNQRPAERKFSSAAVEAELQRVAALITEPELRQLFINCYPNTLDTTVQYREIDGIPDSFVITGDIHALWLRDSAAQVWPYLPLVQQDAALGKMIAGLVRRHAQCILIDPYANAFNDGAAESEWQSDHTDMKPELHERKWELDSLCYAIRLAHGYWSASKDSAPFDPPFDPPFDEAWLAAMKLAVATMREQQRKTDRGPYRFTRTTAWQSDTLPCGGWGNPLKPVGLIASMFRPSDDACVYPFLVPSNFFAVASLRQLAQMVTALFNEAEFAAECTAFADEVAAALEQYAVVQHPKYGAIYAFEVDGYGNALMMDDANIPSLLALPYLDESLIGNDVYANTRRFVLSEDNPWFFKTAQFEGNGSPHTLAPMIWPMSIIMRALTSDDDAEIAKCLTMLQHSHAGTYFMHESFDVHNPANFTRSWFAWTNTLFGELIVHLANTRSHLLQGAAHA</sequence>
<dbReference type="AlphaFoldDB" id="A0A7H9BJJ1"/>
<dbReference type="GO" id="GO:0016787">
    <property type="term" value="F:hydrolase activity"/>
    <property type="evidence" value="ECO:0007669"/>
    <property type="project" value="UniProtKB-KW"/>
</dbReference>
<reference evidence="1 2" key="1">
    <citation type="submission" date="2020-07" db="EMBL/GenBank/DDBJ databases">
        <title>Complete genome sequence of Chitinibacter sp. 2T18.</title>
        <authorList>
            <person name="Bae J.-W."/>
            <person name="Choi J.-W."/>
        </authorList>
    </citation>
    <scope>NUCLEOTIDE SEQUENCE [LARGE SCALE GENOMIC DNA]</scope>
    <source>
        <strain evidence="1 2">2T18</strain>
    </source>
</reference>
<dbReference type="Pfam" id="PF06824">
    <property type="entry name" value="Glyco_hydro_125"/>
    <property type="match status" value="1"/>
</dbReference>
<dbReference type="GO" id="GO:0005975">
    <property type="term" value="P:carbohydrate metabolic process"/>
    <property type="evidence" value="ECO:0007669"/>
    <property type="project" value="InterPro"/>
</dbReference>
<dbReference type="KEGG" id="chiz:HQ393_11700"/>
<gene>
    <name evidence="1" type="ORF">HQ393_11700</name>
</gene>
<dbReference type="InterPro" id="IPR008928">
    <property type="entry name" value="6-hairpin_glycosidase_sf"/>
</dbReference>
<dbReference type="Gene3D" id="1.50.10.10">
    <property type="match status" value="1"/>
</dbReference>